<evidence type="ECO:0000256" key="1">
    <source>
        <dbReference type="SAM" id="MobiDB-lite"/>
    </source>
</evidence>
<name>A0AAV3R5K8_LITER</name>
<dbReference type="Proteomes" id="UP001454036">
    <property type="component" value="Unassembled WGS sequence"/>
</dbReference>
<comment type="caution">
    <text evidence="2">The sequence shown here is derived from an EMBL/GenBank/DDBJ whole genome shotgun (WGS) entry which is preliminary data.</text>
</comment>
<protein>
    <submittedName>
        <fullName evidence="2">Uncharacterized protein</fullName>
    </submittedName>
</protein>
<sequence>MPFIARLNVVPIPTGKEGPYSDLREKLKRKDLQGSSKKPQSWDRQRDMRHNFKKRPYSPPHRELVRCT</sequence>
<proteinExistence type="predicted"/>
<gene>
    <name evidence="2" type="ORF">LIER_24651</name>
</gene>
<accession>A0AAV3R5K8</accession>
<feature type="region of interest" description="Disordered" evidence="1">
    <location>
        <begin position="14"/>
        <end position="68"/>
    </location>
</feature>
<reference evidence="2 3" key="1">
    <citation type="submission" date="2024-01" db="EMBL/GenBank/DDBJ databases">
        <title>The complete chloroplast genome sequence of Lithospermum erythrorhizon: insights into the phylogenetic relationship among Boraginaceae species and the maternal lineages of purple gromwells.</title>
        <authorList>
            <person name="Okada T."/>
            <person name="Watanabe K."/>
        </authorList>
    </citation>
    <scope>NUCLEOTIDE SEQUENCE [LARGE SCALE GENOMIC DNA]</scope>
</reference>
<evidence type="ECO:0000313" key="3">
    <source>
        <dbReference type="Proteomes" id="UP001454036"/>
    </source>
</evidence>
<feature type="compositionally biased region" description="Basic and acidic residues" evidence="1">
    <location>
        <begin position="40"/>
        <end position="50"/>
    </location>
</feature>
<dbReference type="AlphaFoldDB" id="A0AAV3R5K8"/>
<evidence type="ECO:0000313" key="2">
    <source>
        <dbReference type="EMBL" id="GAA0170375.1"/>
    </source>
</evidence>
<keyword evidence="3" id="KW-1185">Reference proteome</keyword>
<organism evidence="2 3">
    <name type="scientific">Lithospermum erythrorhizon</name>
    <name type="common">Purple gromwell</name>
    <name type="synonym">Lithospermum officinale var. erythrorhizon</name>
    <dbReference type="NCBI Taxonomy" id="34254"/>
    <lineage>
        <taxon>Eukaryota</taxon>
        <taxon>Viridiplantae</taxon>
        <taxon>Streptophyta</taxon>
        <taxon>Embryophyta</taxon>
        <taxon>Tracheophyta</taxon>
        <taxon>Spermatophyta</taxon>
        <taxon>Magnoliopsida</taxon>
        <taxon>eudicotyledons</taxon>
        <taxon>Gunneridae</taxon>
        <taxon>Pentapetalae</taxon>
        <taxon>asterids</taxon>
        <taxon>lamiids</taxon>
        <taxon>Boraginales</taxon>
        <taxon>Boraginaceae</taxon>
        <taxon>Boraginoideae</taxon>
        <taxon>Lithospermeae</taxon>
        <taxon>Lithospermum</taxon>
    </lineage>
</organism>
<dbReference type="EMBL" id="BAABME010007220">
    <property type="protein sequence ID" value="GAA0170375.1"/>
    <property type="molecule type" value="Genomic_DNA"/>
</dbReference>
<feature type="compositionally biased region" description="Basic and acidic residues" evidence="1">
    <location>
        <begin position="22"/>
        <end position="32"/>
    </location>
</feature>